<proteinExistence type="inferred from homology"/>
<name>A0A5B8LHQ2_9SPHN</name>
<dbReference type="EC" id="3.2.1.25" evidence="3"/>
<keyword evidence="5" id="KW-0326">Glycosidase</keyword>
<dbReference type="Gene3D" id="3.20.20.80">
    <property type="entry name" value="Glycosidases"/>
    <property type="match status" value="1"/>
</dbReference>
<evidence type="ECO:0000256" key="6">
    <source>
        <dbReference type="ARBA" id="ARBA00038429"/>
    </source>
</evidence>
<evidence type="ECO:0000313" key="13">
    <source>
        <dbReference type="Proteomes" id="UP000315673"/>
    </source>
</evidence>
<evidence type="ECO:0000313" key="12">
    <source>
        <dbReference type="EMBL" id="QDZ07633.1"/>
    </source>
</evidence>
<evidence type="ECO:0000256" key="8">
    <source>
        <dbReference type="ARBA" id="ARBA00041614"/>
    </source>
</evidence>
<keyword evidence="4 12" id="KW-0378">Hydrolase</keyword>
<dbReference type="Pfam" id="PF22666">
    <property type="entry name" value="Glyco_hydro_2_N2"/>
    <property type="match status" value="1"/>
</dbReference>
<dbReference type="SUPFAM" id="SSF51445">
    <property type="entry name" value="(Trans)glycosidases"/>
    <property type="match status" value="1"/>
</dbReference>
<dbReference type="RefSeq" id="WP_146571298.1">
    <property type="nucleotide sequence ID" value="NZ_CP042306.1"/>
</dbReference>
<dbReference type="InterPro" id="IPR054593">
    <property type="entry name" value="Beta-mannosidase-like_N2"/>
</dbReference>
<dbReference type="EMBL" id="CP042306">
    <property type="protein sequence ID" value="QDZ07633.1"/>
    <property type="molecule type" value="Genomic_DNA"/>
</dbReference>
<feature type="domain" description="Glycoside hydrolase family 2 immunoglobulin-like beta-sandwich" evidence="9">
    <location>
        <begin position="202"/>
        <end position="294"/>
    </location>
</feature>
<evidence type="ECO:0000256" key="7">
    <source>
        <dbReference type="ARBA" id="ARBA00041069"/>
    </source>
</evidence>
<evidence type="ECO:0000259" key="10">
    <source>
        <dbReference type="Pfam" id="PF17786"/>
    </source>
</evidence>
<dbReference type="Proteomes" id="UP000315673">
    <property type="component" value="Chromosome"/>
</dbReference>
<feature type="domain" description="Mannosidase Ig/CBM-like" evidence="10">
    <location>
        <begin position="665"/>
        <end position="756"/>
    </location>
</feature>
<dbReference type="InterPro" id="IPR008979">
    <property type="entry name" value="Galactose-bd-like_sf"/>
</dbReference>
<dbReference type="PANTHER" id="PTHR43730:SF1">
    <property type="entry name" value="BETA-MANNOSIDASE"/>
    <property type="match status" value="1"/>
</dbReference>
<dbReference type="Gene3D" id="2.60.40.10">
    <property type="entry name" value="Immunoglobulins"/>
    <property type="match status" value="1"/>
</dbReference>
<evidence type="ECO:0000259" key="9">
    <source>
        <dbReference type="Pfam" id="PF00703"/>
    </source>
</evidence>
<dbReference type="SUPFAM" id="SSF49785">
    <property type="entry name" value="Galactose-binding domain-like"/>
    <property type="match status" value="1"/>
</dbReference>
<accession>A0A5B8LHQ2</accession>
<dbReference type="GO" id="GO:0005975">
    <property type="term" value="P:carbohydrate metabolic process"/>
    <property type="evidence" value="ECO:0007669"/>
    <property type="project" value="InterPro"/>
</dbReference>
<dbReference type="AlphaFoldDB" id="A0A5B8LHQ2"/>
<feature type="domain" description="Beta-mannosidase-like galactose-binding" evidence="11">
    <location>
        <begin position="45"/>
        <end position="190"/>
    </location>
</feature>
<dbReference type="PANTHER" id="PTHR43730">
    <property type="entry name" value="BETA-MANNOSIDASE"/>
    <property type="match status" value="1"/>
</dbReference>
<evidence type="ECO:0000256" key="2">
    <source>
        <dbReference type="ARBA" id="ARBA00004740"/>
    </source>
</evidence>
<dbReference type="InterPro" id="IPR013783">
    <property type="entry name" value="Ig-like_fold"/>
</dbReference>
<dbReference type="InterPro" id="IPR050887">
    <property type="entry name" value="Beta-mannosidase_GH2"/>
</dbReference>
<keyword evidence="13" id="KW-1185">Reference proteome</keyword>
<dbReference type="InterPro" id="IPR036156">
    <property type="entry name" value="Beta-gal/glucu_dom_sf"/>
</dbReference>
<evidence type="ECO:0000259" key="11">
    <source>
        <dbReference type="Pfam" id="PF22666"/>
    </source>
</evidence>
<dbReference type="KEGG" id="spai:FPZ24_09135"/>
<organism evidence="12 13">
    <name type="scientific">Sphingomonas panacisoli</name>
    <dbReference type="NCBI Taxonomy" id="1813879"/>
    <lineage>
        <taxon>Bacteria</taxon>
        <taxon>Pseudomonadati</taxon>
        <taxon>Pseudomonadota</taxon>
        <taxon>Alphaproteobacteria</taxon>
        <taxon>Sphingomonadales</taxon>
        <taxon>Sphingomonadaceae</taxon>
        <taxon>Sphingomonas</taxon>
    </lineage>
</organism>
<comment type="catalytic activity">
    <reaction evidence="1">
        <text>Hydrolysis of terminal, non-reducing beta-D-mannose residues in beta-D-mannosides.</text>
        <dbReference type="EC" id="3.2.1.25"/>
    </reaction>
</comment>
<evidence type="ECO:0000256" key="5">
    <source>
        <dbReference type="ARBA" id="ARBA00023295"/>
    </source>
</evidence>
<dbReference type="GO" id="GO:0006516">
    <property type="term" value="P:glycoprotein catabolic process"/>
    <property type="evidence" value="ECO:0007669"/>
    <property type="project" value="TreeGrafter"/>
</dbReference>
<evidence type="ECO:0000256" key="3">
    <source>
        <dbReference type="ARBA" id="ARBA00012754"/>
    </source>
</evidence>
<gene>
    <name evidence="12" type="ORF">FPZ24_09135</name>
</gene>
<comment type="similarity">
    <text evidence="6">Belongs to the glycosyl hydrolase 2 family. Beta-mannosidase B subfamily.</text>
</comment>
<dbReference type="InterPro" id="IPR006102">
    <property type="entry name" value="Ig-like_GH2"/>
</dbReference>
<evidence type="ECO:0000256" key="4">
    <source>
        <dbReference type="ARBA" id="ARBA00022801"/>
    </source>
</evidence>
<protein>
    <recommendedName>
        <fullName evidence="7">Beta-mannosidase B</fullName>
        <ecNumber evidence="3">3.2.1.25</ecNumber>
    </recommendedName>
    <alternativeName>
        <fullName evidence="8">Mannanase B</fullName>
    </alternativeName>
</protein>
<dbReference type="GO" id="GO:0004567">
    <property type="term" value="F:beta-mannosidase activity"/>
    <property type="evidence" value="ECO:0007669"/>
    <property type="project" value="UniProtKB-EC"/>
</dbReference>
<dbReference type="Pfam" id="PF17786">
    <property type="entry name" value="Mannosidase_ig"/>
    <property type="match status" value="1"/>
</dbReference>
<dbReference type="SUPFAM" id="SSF49303">
    <property type="entry name" value="beta-Galactosidase/glucuronidase domain"/>
    <property type="match status" value="2"/>
</dbReference>
<dbReference type="InterPro" id="IPR017853">
    <property type="entry name" value="GH"/>
</dbReference>
<dbReference type="InterPro" id="IPR041447">
    <property type="entry name" value="Mannosidase_ig"/>
</dbReference>
<dbReference type="Pfam" id="PF00703">
    <property type="entry name" value="Glyco_hydro_2"/>
    <property type="match status" value="1"/>
</dbReference>
<comment type="pathway">
    <text evidence="2">Glycan metabolism; N-glycan degradation.</text>
</comment>
<dbReference type="Gene3D" id="2.60.120.260">
    <property type="entry name" value="Galactose-binding domain-like"/>
    <property type="match status" value="1"/>
</dbReference>
<reference evidence="12 13" key="1">
    <citation type="submission" date="2019-07" db="EMBL/GenBank/DDBJ databases">
        <title>Full genome sequence of Sphingomonas sp. 4R-6-7(HKS19).</title>
        <authorList>
            <person name="Im W.-T."/>
        </authorList>
    </citation>
    <scope>NUCLEOTIDE SEQUENCE [LARGE SCALE GENOMIC DNA]</scope>
    <source>
        <strain evidence="12 13">HKS19</strain>
    </source>
</reference>
<dbReference type="OrthoDB" id="9758603at2"/>
<sequence>MMGGRILGVSSHRRAPLDARWTLCETPAGAIETPAQLADVPATDWLPIDAPDTVAGALRRAGRWSLDGPPKWFDAGDWWFRAHFDSASSMPYLAFGGLAGECSIWLNGVLLLISDNMHVAHECAVPSLIDGENELLMRFASLDAFLAHRRPRPRWRAPMVEHQQLRWARVSLLGHTPGWSPPAPAIGPWRAIEWIDRTSVDVSAVRLHSELDGSVGRVSLSVELAPLGEAGRIETVTLRVSRNGVSYEATAAQADNDATYAVSLTIPEVALWWPHTHGEPALYTAELVVESAGGADAVIVDLGNVGFRTLTVDTADGDFALSVNGVPIFCRGANWTPLDVVSPAALPEATRAALAQVQAAGLNMLRVNGCIVYEDDAFFAACDELGLLVWQDFMFANMDYPADDEHFVASVREEAQQQLARWQAHPSLAVICGNSEAGQQAAMWGAPREAWSQPLFDEELAELAQRYCPGAKYWPSSAHGGAFPHQNDAGTTSYYGVGAYLRPMEDARRSGLRFASECLAIANVPQPATIARMPGGTSLRSHHPGWKARTPRDLGAGWDFEDVRDHYLQQLYGVDPVELRGTDYDRYLHLSRAVGAEVIQATMSEWRRPASGCRGALVWFLRDLWAGAGWGLLDERGMPKAAFHGLRRASAPIHLFLTGEGTNGLALHVVNDPVKPLAANVEVALYRDDGLRLQSSGRDIAVPAHGGDSWAIGEWFDSFIDVSRAYRFGPAEHALVSATLRDASGRTLDRAFYFPDGLSAHRRRDVGLEIAGIEKRPDGSIALSVSARTVAQSVYFDADGYVAEDEYFHLAPGETRAILLNRSPDDVRPTARVSVSALNAWTGATIEVPR</sequence>
<evidence type="ECO:0000256" key="1">
    <source>
        <dbReference type="ARBA" id="ARBA00000829"/>
    </source>
</evidence>